<protein>
    <submittedName>
        <fullName evidence="3">Uncharacterized protein</fullName>
    </submittedName>
</protein>
<feature type="compositionally biased region" description="Basic residues" evidence="2">
    <location>
        <begin position="519"/>
        <end position="535"/>
    </location>
</feature>
<evidence type="ECO:0000313" key="4">
    <source>
        <dbReference type="Proteomes" id="UP000054558"/>
    </source>
</evidence>
<proteinExistence type="predicted"/>
<accession>A0A1Y1ICB4</accession>
<organism evidence="3 4">
    <name type="scientific">Klebsormidium nitens</name>
    <name type="common">Green alga</name>
    <name type="synonym">Ulothrix nitens</name>
    <dbReference type="NCBI Taxonomy" id="105231"/>
    <lineage>
        <taxon>Eukaryota</taxon>
        <taxon>Viridiplantae</taxon>
        <taxon>Streptophyta</taxon>
        <taxon>Klebsormidiophyceae</taxon>
        <taxon>Klebsormidiales</taxon>
        <taxon>Klebsormidiaceae</taxon>
        <taxon>Klebsormidium</taxon>
    </lineage>
</organism>
<feature type="compositionally biased region" description="Low complexity" evidence="2">
    <location>
        <begin position="559"/>
        <end position="568"/>
    </location>
</feature>
<feature type="region of interest" description="Disordered" evidence="2">
    <location>
        <begin position="186"/>
        <end position="262"/>
    </location>
</feature>
<evidence type="ECO:0000256" key="1">
    <source>
        <dbReference type="SAM" id="Coils"/>
    </source>
</evidence>
<feature type="coiled-coil region" evidence="1">
    <location>
        <begin position="465"/>
        <end position="494"/>
    </location>
</feature>
<reference evidence="3 4" key="1">
    <citation type="journal article" date="2014" name="Nat. Commun.">
        <title>Klebsormidium flaccidum genome reveals primary factors for plant terrestrial adaptation.</title>
        <authorList>
            <person name="Hori K."/>
            <person name="Maruyama F."/>
            <person name="Fujisawa T."/>
            <person name="Togashi T."/>
            <person name="Yamamoto N."/>
            <person name="Seo M."/>
            <person name="Sato S."/>
            <person name="Yamada T."/>
            <person name="Mori H."/>
            <person name="Tajima N."/>
            <person name="Moriyama T."/>
            <person name="Ikeuchi M."/>
            <person name="Watanabe M."/>
            <person name="Wada H."/>
            <person name="Kobayashi K."/>
            <person name="Saito M."/>
            <person name="Masuda T."/>
            <person name="Sasaki-Sekimoto Y."/>
            <person name="Mashiguchi K."/>
            <person name="Awai K."/>
            <person name="Shimojima M."/>
            <person name="Masuda S."/>
            <person name="Iwai M."/>
            <person name="Nobusawa T."/>
            <person name="Narise T."/>
            <person name="Kondo S."/>
            <person name="Saito H."/>
            <person name="Sato R."/>
            <person name="Murakawa M."/>
            <person name="Ihara Y."/>
            <person name="Oshima-Yamada Y."/>
            <person name="Ohtaka K."/>
            <person name="Satoh M."/>
            <person name="Sonobe K."/>
            <person name="Ishii M."/>
            <person name="Ohtani R."/>
            <person name="Kanamori-Sato M."/>
            <person name="Honoki R."/>
            <person name="Miyazaki D."/>
            <person name="Mochizuki H."/>
            <person name="Umetsu J."/>
            <person name="Higashi K."/>
            <person name="Shibata D."/>
            <person name="Kamiya Y."/>
            <person name="Sato N."/>
            <person name="Nakamura Y."/>
            <person name="Tabata S."/>
            <person name="Ida S."/>
            <person name="Kurokawa K."/>
            <person name="Ohta H."/>
        </authorList>
    </citation>
    <scope>NUCLEOTIDE SEQUENCE [LARGE SCALE GENOMIC DNA]</scope>
    <source>
        <strain evidence="3 4">NIES-2285</strain>
    </source>
</reference>
<feature type="region of interest" description="Disordered" evidence="2">
    <location>
        <begin position="308"/>
        <end position="358"/>
    </location>
</feature>
<feature type="region of interest" description="Disordered" evidence="2">
    <location>
        <begin position="380"/>
        <end position="411"/>
    </location>
</feature>
<feature type="compositionally biased region" description="Basic and acidic residues" evidence="2">
    <location>
        <begin position="7"/>
        <end position="20"/>
    </location>
</feature>
<feature type="region of interest" description="Disordered" evidence="2">
    <location>
        <begin position="513"/>
        <end position="586"/>
    </location>
</feature>
<gene>
    <name evidence="3" type="ORF">KFL_004440030</name>
</gene>
<evidence type="ECO:0000313" key="3">
    <source>
        <dbReference type="EMBL" id="GAQ88605.1"/>
    </source>
</evidence>
<sequence length="586" mass="62427">MKLPASPEKEKSLQGRKKEATPSPGLDQTGGAQLLGHTPPLMKRPAEEEVGGSGRKRYPKGAAQPTESVVPSQVLALAGDLSLAGRLSEGGPASPGENAARLLLEAMTRLPTALTGSAFTQFVSFIGRLPAAIPRLSANPAPQANLQIISLLSDFVAAAARVSATLAEILLMAMYELLKDRDITGAIPTSHLPSPPRGGGPGPGSGEEDSEEEDRELRCHVAGASLPDAAPHRGRDSANAGRGSAPRRARGRLPLLSHGRGRSRLRAHAGALLTAEDDVTAMEEAPPVGDRLPVHQRLGTVTAFPERRPISERLSGQVQESRVPVADRLGPTNSRPRVQDRLDFSRAPSPSDDPTVTIGDRRLSLASEEENREELALEQQFEGIPSPTPGVQLDGTPEPDDGSVKTKRSRFDERPSFLTAVEAELRYISAQRLLQKHRLAEKTWSAYCDDPNNMCPGRAEDLDCLEGIRFQIAEAEAECERAKWEADFAKVREQAQAKAAAAAASVSTISLGSGFEQGKKKRPANRRGGKGRKPAKPPSFARPGAAGKGGSKTAPLKRSSTSTSVVTTAEISASIKTVSRTTRWDK</sequence>
<evidence type="ECO:0000256" key="2">
    <source>
        <dbReference type="SAM" id="MobiDB-lite"/>
    </source>
</evidence>
<feature type="region of interest" description="Disordered" evidence="2">
    <location>
        <begin position="1"/>
        <end position="69"/>
    </location>
</feature>
<feature type="compositionally biased region" description="Polar residues" evidence="2">
    <location>
        <begin position="569"/>
        <end position="586"/>
    </location>
</feature>
<dbReference type="AlphaFoldDB" id="A0A1Y1ICB4"/>
<dbReference type="EMBL" id="DF237393">
    <property type="protein sequence ID" value="GAQ88605.1"/>
    <property type="molecule type" value="Genomic_DNA"/>
</dbReference>
<dbReference type="Proteomes" id="UP000054558">
    <property type="component" value="Unassembled WGS sequence"/>
</dbReference>
<name>A0A1Y1ICB4_KLENI</name>
<keyword evidence="1" id="KW-0175">Coiled coil</keyword>
<keyword evidence="4" id="KW-1185">Reference proteome</keyword>